<accession>Q54VY4</accession>
<gene>
    <name evidence="2" type="ORF">DDB_G0280063</name>
</gene>
<dbReference type="EMBL" id="AAFI02000035">
    <property type="protein sequence ID" value="EAL67258.1"/>
    <property type="molecule type" value="Genomic_DNA"/>
</dbReference>
<evidence type="ECO:0008006" key="4">
    <source>
        <dbReference type="Google" id="ProtNLM"/>
    </source>
</evidence>
<keyword evidence="1" id="KW-1133">Transmembrane helix</keyword>
<reference evidence="2 3" key="1">
    <citation type="journal article" date="2005" name="Nature">
        <title>The genome of the social amoeba Dictyostelium discoideum.</title>
        <authorList>
            <consortium name="The Dictyostelium discoideum Sequencing Consortium"/>
            <person name="Eichinger L."/>
            <person name="Pachebat J.A."/>
            <person name="Glockner G."/>
            <person name="Rajandream M.A."/>
            <person name="Sucgang R."/>
            <person name="Berriman M."/>
            <person name="Song J."/>
            <person name="Olsen R."/>
            <person name="Szafranski K."/>
            <person name="Xu Q."/>
            <person name="Tunggal B."/>
            <person name="Kummerfeld S."/>
            <person name="Madera M."/>
            <person name="Konfortov B.A."/>
            <person name="Rivero F."/>
            <person name="Bankier A.T."/>
            <person name="Lehmann R."/>
            <person name="Hamlin N."/>
            <person name="Davies R."/>
            <person name="Gaudet P."/>
            <person name="Fey P."/>
            <person name="Pilcher K."/>
            <person name="Chen G."/>
            <person name="Saunders D."/>
            <person name="Sodergren E."/>
            <person name="Davis P."/>
            <person name="Kerhornou A."/>
            <person name="Nie X."/>
            <person name="Hall N."/>
            <person name="Anjard C."/>
            <person name="Hemphill L."/>
            <person name="Bason N."/>
            <person name="Farbrother P."/>
            <person name="Desany B."/>
            <person name="Just E."/>
            <person name="Morio T."/>
            <person name="Rost R."/>
            <person name="Churcher C."/>
            <person name="Cooper J."/>
            <person name="Haydock S."/>
            <person name="van Driessche N."/>
            <person name="Cronin A."/>
            <person name="Goodhead I."/>
            <person name="Muzny D."/>
            <person name="Mourier T."/>
            <person name="Pain A."/>
            <person name="Lu M."/>
            <person name="Harper D."/>
            <person name="Lindsay R."/>
            <person name="Hauser H."/>
            <person name="James K."/>
            <person name="Quiles M."/>
            <person name="Madan Babu M."/>
            <person name="Saito T."/>
            <person name="Buchrieser C."/>
            <person name="Wardroper A."/>
            <person name="Felder M."/>
            <person name="Thangavelu M."/>
            <person name="Johnson D."/>
            <person name="Knights A."/>
            <person name="Loulseged H."/>
            <person name="Mungall K."/>
            <person name="Oliver K."/>
            <person name="Price C."/>
            <person name="Quail M.A."/>
            <person name="Urushihara H."/>
            <person name="Hernandez J."/>
            <person name="Rabbinowitsch E."/>
            <person name="Steffen D."/>
            <person name="Sanders M."/>
            <person name="Ma J."/>
            <person name="Kohara Y."/>
            <person name="Sharp S."/>
            <person name="Simmonds M."/>
            <person name="Spiegler S."/>
            <person name="Tivey A."/>
            <person name="Sugano S."/>
            <person name="White B."/>
            <person name="Walker D."/>
            <person name="Woodward J."/>
            <person name="Winckler T."/>
            <person name="Tanaka Y."/>
            <person name="Shaulsky G."/>
            <person name="Schleicher M."/>
            <person name="Weinstock G."/>
            <person name="Rosenthal A."/>
            <person name="Cox E.C."/>
            <person name="Chisholm R.L."/>
            <person name="Gibbs R."/>
            <person name="Loomis W.F."/>
            <person name="Platzer M."/>
            <person name="Kay R.R."/>
            <person name="Williams J."/>
            <person name="Dear P.H."/>
            <person name="Noegel A.A."/>
            <person name="Barrell B."/>
            <person name="Kuspa A."/>
        </authorList>
    </citation>
    <scope>NUCLEOTIDE SEQUENCE [LARGE SCALE GENOMIC DNA]</scope>
    <source>
        <strain evidence="2 3">AX4</strain>
    </source>
</reference>
<proteinExistence type="predicted"/>
<feature type="transmembrane region" description="Helical" evidence="1">
    <location>
        <begin position="100"/>
        <end position="119"/>
    </location>
</feature>
<feature type="transmembrane region" description="Helical" evidence="1">
    <location>
        <begin position="260"/>
        <end position="277"/>
    </location>
</feature>
<feature type="transmembrane region" description="Helical" evidence="1">
    <location>
        <begin position="178"/>
        <end position="202"/>
    </location>
</feature>
<evidence type="ECO:0000313" key="2">
    <source>
        <dbReference type="EMBL" id="EAL67258.1"/>
    </source>
</evidence>
<dbReference type="InterPro" id="IPR040226">
    <property type="entry name" value="THH1/TOM1/TOM3"/>
</dbReference>
<dbReference type="dictyBase" id="DDB_G0280063"/>
<feature type="transmembrane region" description="Helical" evidence="1">
    <location>
        <begin position="228"/>
        <end position="248"/>
    </location>
</feature>
<keyword evidence="3" id="KW-1185">Reference proteome</keyword>
<feature type="transmembrane region" description="Helical" evidence="1">
    <location>
        <begin position="59"/>
        <end position="80"/>
    </location>
</feature>
<keyword evidence="1" id="KW-0812">Transmembrane</keyword>
<dbReference type="AlphaFoldDB" id="Q54VY4"/>
<dbReference type="Proteomes" id="UP000002195">
    <property type="component" value="Unassembled WGS sequence"/>
</dbReference>
<dbReference type="HOGENOM" id="CLU_971234_0_0_1"/>
<feature type="transmembrane region" description="Helical" evidence="1">
    <location>
        <begin position="139"/>
        <end position="158"/>
    </location>
</feature>
<name>Q54VY4_DICDI</name>
<dbReference type="InParanoid" id="Q54VY4"/>
<dbReference type="GeneID" id="8622352"/>
<protein>
    <recommendedName>
        <fullName evidence="4">THH1/TOM1/TOM3 domain-containing protein</fullName>
    </recommendedName>
</protein>
<evidence type="ECO:0000313" key="3">
    <source>
        <dbReference type="Proteomes" id="UP000002195"/>
    </source>
</evidence>
<sequence>MLCNFFQTIVENDITKNIFGDKTYFITHVLLVGLYIWFLFYSLYTYLKEKKCFRRITIAIYWPLLLGNVCRIVSFSLFILYKEEILPNSKYLGNFLFGLYILPALLFLTFFSSISLLLLKIYKRVKSNNKEVTQYKTIIKMLNLIIYTVMLIMVILEFTLSPNEKASVDIPDSPAQVIIQMFIAFIYLFASSVSIINIILLYNNQSINYDGSFDANATTEFKKKYYKIAFIGCCCFLTRSIITTITVFKLIDPFGIKDIIYYPVLEIIPILLLLNITNGLHKYAGTLGEINEETGLLKNKL</sequence>
<feature type="transmembrane region" description="Helical" evidence="1">
    <location>
        <begin position="25"/>
        <end position="47"/>
    </location>
</feature>
<dbReference type="PANTHER" id="PTHR31142:SF8">
    <property type="entry name" value="THH1_TOM1_TOM3 DOMAIN-CONTAINING PROTEIN"/>
    <property type="match status" value="1"/>
</dbReference>
<dbReference type="RefSeq" id="XP_641221.1">
    <property type="nucleotide sequence ID" value="XM_636129.1"/>
</dbReference>
<comment type="caution">
    <text evidence="2">The sequence shown here is derived from an EMBL/GenBank/DDBJ whole genome shotgun (WGS) entry which is preliminary data.</text>
</comment>
<keyword evidence="1" id="KW-0472">Membrane</keyword>
<dbReference type="VEuPathDB" id="AmoebaDB:DDB_G0280063"/>
<dbReference type="KEGG" id="ddi:DDB_G0280063"/>
<evidence type="ECO:0000256" key="1">
    <source>
        <dbReference type="SAM" id="Phobius"/>
    </source>
</evidence>
<dbReference type="PhylomeDB" id="Q54VY4"/>
<dbReference type="PANTHER" id="PTHR31142">
    <property type="entry name" value="TOBAMOVIRUS MULTIPLICATION PROTEIN 1-LIKE ISOFORM X1"/>
    <property type="match status" value="1"/>
</dbReference>
<organism evidence="2 3">
    <name type="scientific">Dictyostelium discoideum</name>
    <name type="common">Social amoeba</name>
    <dbReference type="NCBI Taxonomy" id="44689"/>
    <lineage>
        <taxon>Eukaryota</taxon>
        <taxon>Amoebozoa</taxon>
        <taxon>Evosea</taxon>
        <taxon>Eumycetozoa</taxon>
        <taxon>Dictyostelia</taxon>
        <taxon>Dictyosteliales</taxon>
        <taxon>Dictyosteliaceae</taxon>
        <taxon>Dictyostelium</taxon>
    </lineage>
</organism>
<dbReference type="PaxDb" id="44689-DDB0206354"/>